<evidence type="ECO:0000256" key="1">
    <source>
        <dbReference type="SAM" id="MobiDB-lite"/>
    </source>
</evidence>
<proteinExistence type="predicted"/>
<dbReference type="RefSeq" id="WP_315652405.1">
    <property type="nucleotide sequence ID" value="NZ_JAVXZY010000009.1"/>
</dbReference>
<feature type="compositionally biased region" description="Basic and acidic residues" evidence="1">
    <location>
        <begin position="95"/>
        <end position="115"/>
    </location>
</feature>
<feature type="region of interest" description="Disordered" evidence="1">
    <location>
        <begin position="129"/>
        <end position="148"/>
    </location>
</feature>
<reference evidence="3" key="1">
    <citation type="submission" date="2023-09" db="EMBL/GenBank/DDBJ databases">
        <title>Paucibacter sp. APW11 Genome sequencing and assembly.</title>
        <authorList>
            <person name="Kim I."/>
        </authorList>
    </citation>
    <scope>NUCLEOTIDE SEQUENCE</scope>
    <source>
        <strain evidence="3">APW11</strain>
    </source>
</reference>
<dbReference type="EMBL" id="JAVXZY010000009">
    <property type="protein sequence ID" value="MDT9001524.1"/>
    <property type="molecule type" value="Genomic_DNA"/>
</dbReference>
<accession>A0ABU3PG25</accession>
<name>A0ABU3PG25_9BURK</name>
<feature type="chain" id="PRO_5047022746" description="DUF4124 domain-containing protein" evidence="2">
    <location>
        <begin position="31"/>
        <end position="181"/>
    </location>
</feature>
<comment type="caution">
    <text evidence="3">The sequence shown here is derived from an EMBL/GenBank/DDBJ whole genome shotgun (WGS) entry which is preliminary data.</text>
</comment>
<feature type="region of interest" description="Disordered" evidence="1">
    <location>
        <begin position="67"/>
        <end position="115"/>
    </location>
</feature>
<evidence type="ECO:0000313" key="3">
    <source>
        <dbReference type="EMBL" id="MDT9001524.1"/>
    </source>
</evidence>
<keyword evidence="2" id="KW-0732">Signal</keyword>
<feature type="signal peptide" evidence="2">
    <location>
        <begin position="1"/>
        <end position="30"/>
    </location>
</feature>
<evidence type="ECO:0000256" key="2">
    <source>
        <dbReference type="SAM" id="SignalP"/>
    </source>
</evidence>
<protein>
    <recommendedName>
        <fullName evidence="5">DUF4124 domain-containing protein</fullName>
    </recommendedName>
</protein>
<sequence>MYLRPRSHARRTRLGHALSLAALLALPAMAQTPSVVYRCPGPPVLYTDALSAKEAQDKGCRTIEGTPITVLQAPKPRPAGNGAVPVKPGAVEGKPGAEARVDPNQQRSRDSDRRKVLENELREAEEKLAALQRDYAGGNPERRGDERNYQKYLDRVAELKANIARQESDIQAIKREISKLP</sequence>
<keyword evidence="4" id="KW-1185">Reference proteome</keyword>
<evidence type="ECO:0008006" key="5">
    <source>
        <dbReference type="Google" id="ProtNLM"/>
    </source>
</evidence>
<gene>
    <name evidence="3" type="ORF">RQP53_19770</name>
</gene>
<dbReference type="Proteomes" id="UP001246372">
    <property type="component" value="Unassembled WGS sequence"/>
</dbReference>
<organism evidence="3 4">
    <name type="scientific">Roseateles aquae</name>
    <dbReference type="NCBI Taxonomy" id="3077235"/>
    <lineage>
        <taxon>Bacteria</taxon>
        <taxon>Pseudomonadati</taxon>
        <taxon>Pseudomonadota</taxon>
        <taxon>Betaproteobacteria</taxon>
        <taxon>Burkholderiales</taxon>
        <taxon>Sphaerotilaceae</taxon>
        <taxon>Roseateles</taxon>
    </lineage>
</organism>
<evidence type="ECO:0000313" key="4">
    <source>
        <dbReference type="Proteomes" id="UP001246372"/>
    </source>
</evidence>